<dbReference type="InterPro" id="IPR011992">
    <property type="entry name" value="EF-hand-dom_pair"/>
</dbReference>
<dbReference type="PROSITE" id="PS50222">
    <property type="entry name" value="EF_HAND_2"/>
    <property type="match status" value="1"/>
</dbReference>
<accession>A0A671M0E1</accession>
<gene>
    <name evidence="2" type="primary">LOC107672307</name>
</gene>
<feature type="domain" description="EF-hand" evidence="1">
    <location>
        <begin position="6"/>
        <end position="41"/>
    </location>
</feature>
<dbReference type="InterPro" id="IPR057836">
    <property type="entry name" value="EF-hand_SWAP70_N"/>
</dbReference>
<dbReference type="PANTHER" id="PTHR14383:SF6">
    <property type="entry name" value="SWITCH-ASSOCIATED PROTEIN 70"/>
    <property type="match status" value="1"/>
</dbReference>
<dbReference type="SUPFAM" id="SSF47473">
    <property type="entry name" value="EF-hand"/>
    <property type="match status" value="1"/>
</dbReference>
<dbReference type="AlphaFoldDB" id="A0A671M0E1"/>
<keyword evidence="3" id="KW-1185">Reference proteome</keyword>
<organism evidence="2 3">
    <name type="scientific">Sinocyclocheilus anshuiensis</name>
    <dbReference type="NCBI Taxonomy" id="1608454"/>
    <lineage>
        <taxon>Eukaryota</taxon>
        <taxon>Metazoa</taxon>
        <taxon>Chordata</taxon>
        <taxon>Craniata</taxon>
        <taxon>Vertebrata</taxon>
        <taxon>Euteleostomi</taxon>
        <taxon>Actinopterygii</taxon>
        <taxon>Neopterygii</taxon>
        <taxon>Teleostei</taxon>
        <taxon>Ostariophysi</taxon>
        <taxon>Cypriniformes</taxon>
        <taxon>Cyprinidae</taxon>
        <taxon>Cyprininae</taxon>
        <taxon>Sinocyclocheilus</taxon>
    </lineage>
</organism>
<dbReference type="GO" id="GO:0005509">
    <property type="term" value="F:calcium ion binding"/>
    <property type="evidence" value="ECO:0007669"/>
    <property type="project" value="InterPro"/>
</dbReference>
<reference evidence="2" key="1">
    <citation type="submission" date="2025-08" db="UniProtKB">
        <authorList>
            <consortium name="Ensembl"/>
        </authorList>
    </citation>
    <scope>IDENTIFICATION</scope>
</reference>
<sequence>MALRDELLKAIWHAFTALDVDKSGKVSKSQLKVLSHNLCTVMKIPHDPVALEEHFRDDDEGPVSNQGYMPHLNRFILDKVQDNFDRMDFNRMCWTLCARKNLNRNHLLISDDDAFKIWCIFNFLAEDKYPLVMVSEEIEYFLRKLTEAMGGSWIEEKFEEYKIQLSSKHHWKDKVSHHEGLIRLIQPGPKYPQKITNWGPAAFTETELSLREKDWQEKKNRPATPQ</sequence>
<dbReference type="Proteomes" id="UP000472260">
    <property type="component" value="Unassembled WGS sequence"/>
</dbReference>
<evidence type="ECO:0000313" key="2">
    <source>
        <dbReference type="Ensembl" id="ENSSANP00000024054.1"/>
    </source>
</evidence>
<dbReference type="PANTHER" id="PTHR14383">
    <property type="entry name" value="SWAP-70 RECOMBINASE"/>
    <property type="match status" value="1"/>
</dbReference>
<evidence type="ECO:0000313" key="3">
    <source>
        <dbReference type="Proteomes" id="UP000472260"/>
    </source>
</evidence>
<proteinExistence type="predicted"/>
<dbReference type="InterPro" id="IPR002048">
    <property type="entry name" value="EF_hand_dom"/>
</dbReference>
<evidence type="ECO:0000259" key="1">
    <source>
        <dbReference type="PROSITE" id="PS50222"/>
    </source>
</evidence>
<dbReference type="GO" id="GO:0005737">
    <property type="term" value="C:cytoplasm"/>
    <property type="evidence" value="ECO:0007669"/>
    <property type="project" value="TreeGrafter"/>
</dbReference>
<dbReference type="GO" id="GO:0005634">
    <property type="term" value="C:nucleus"/>
    <property type="evidence" value="ECO:0007669"/>
    <property type="project" value="TreeGrafter"/>
</dbReference>
<name>A0A671M0E1_9TELE</name>
<reference evidence="2" key="2">
    <citation type="submission" date="2025-09" db="UniProtKB">
        <authorList>
            <consortium name="Ensembl"/>
        </authorList>
    </citation>
    <scope>IDENTIFICATION</scope>
</reference>
<dbReference type="Pfam" id="PF25530">
    <property type="entry name" value="EF-hand_SWAP70_N"/>
    <property type="match status" value="1"/>
</dbReference>
<dbReference type="Ensembl" id="ENSSANT00000025626.1">
    <property type="protein sequence ID" value="ENSSANP00000024054.1"/>
    <property type="gene ID" value="ENSSANG00000012260.1"/>
</dbReference>
<protein>
    <submittedName>
        <fullName evidence="2">Switch-associated protein 70-like</fullName>
    </submittedName>
</protein>